<evidence type="ECO:0000256" key="6">
    <source>
        <dbReference type="ARBA" id="ARBA00023136"/>
    </source>
</evidence>
<feature type="transmembrane region" description="Helical" evidence="7">
    <location>
        <begin position="189"/>
        <end position="209"/>
    </location>
</feature>
<dbReference type="CDD" id="cd13134">
    <property type="entry name" value="MATE_like_8"/>
    <property type="match status" value="1"/>
</dbReference>
<dbReference type="InterPro" id="IPR002528">
    <property type="entry name" value="MATE_fam"/>
</dbReference>
<keyword evidence="3" id="KW-1003">Cell membrane</keyword>
<feature type="transmembrane region" description="Helical" evidence="7">
    <location>
        <begin position="114"/>
        <end position="136"/>
    </location>
</feature>
<dbReference type="Pfam" id="PF01554">
    <property type="entry name" value="MatE"/>
    <property type="match status" value="2"/>
</dbReference>
<dbReference type="PIRSF" id="PIRSF006603">
    <property type="entry name" value="DinF"/>
    <property type="match status" value="1"/>
</dbReference>
<keyword evidence="2" id="KW-0813">Transport</keyword>
<evidence type="ECO:0000256" key="7">
    <source>
        <dbReference type="SAM" id="Phobius"/>
    </source>
</evidence>
<dbReference type="InterPro" id="IPR047135">
    <property type="entry name" value="YsiQ"/>
</dbReference>
<feature type="transmembrane region" description="Helical" evidence="7">
    <location>
        <begin position="345"/>
        <end position="369"/>
    </location>
</feature>
<dbReference type="InterPro" id="IPR048279">
    <property type="entry name" value="MdtK-like"/>
</dbReference>
<dbReference type="PANTHER" id="PTHR42925:SF2">
    <property type="entry name" value="NA+ DRIVEN MULTIDRUG EFFLUX PUMP"/>
    <property type="match status" value="1"/>
</dbReference>
<sequence length="479" mass="53060">MFYIDIIEFNRKERGENKVKNRMQLTTPMNRDFNRELMTLVIPIALQNLISAMVISIDVVMVGMISQTAMSAVSLAGQITFALTLFYMGMATGAGVLTAQYWGKKDLETIQRVLSIACTFSLCISVLFFSVTFLVPEMLMRFFTKDNELIEYGSRFLQMVSFSYIAMGLSQMYLTVIRSMENARLSASISSICLILNILFNAICIFFLFPTMPKLAVASVALSTVLARFIELACCIVHSVTRGSIRFRLPTTKGSQRNLLKDFWKYTLPIQGNYIVWGIALTATAAIIGHVSSDMVAANSVASMVKNLAVVLCGGVASGGSVLIGKYLGQGEIEKAKHAGNRMSLYALIFGFIAGCTILALKPLVFSIVSLNTTAQNYLDGMLYISAFYCIAKSMNATIIAGIFTAGGDSKFGFWCDTVVMWGIILPLGYLCAFVYQVPPIVLYLVISLDEVVKLPVSYIRYRQYKWLNNITRNFEQVS</sequence>
<organism evidence="8 9">
    <name type="scientific">Paenibacillus macquariensis</name>
    <dbReference type="NCBI Taxonomy" id="948756"/>
    <lineage>
        <taxon>Bacteria</taxon>
        <taxon>Bacillati</taxon>
        <taxon>Bacillota</taxon>
        <taxon>Bacilli</taxon>
        <taxon>Bacillales</taxon>
        <taxon>Paenibacillaceae</taxon>
        <taxon>Paenibacillus</taxon>
    </lineage>
</organism>
<keyword evidence="9" id="KW-1185">Reference proteome</keyword>
<gene>
    <name evidence="8" type="ORF">SAMN05421578_1389</name>
</gene>
<evidence type="ECO:0000256" key="1">
    <source>
        <dbReference type="ARBA" id="ARBA00004651"/>
    </source>
</evidence>
<keyword evidence="4 7" id="KW-0812">Transmembrane</keyword>
<dbReference type="EMBL" id="FTNK01000038">
    <property type="protein sequence ID" value="SIR70620.1"/>
    <property type="molecule type" value="Genomic_DNA"/>
</dbReference>
<comment type="caution">
    <text evidence="8">The sequence shown here is derived from an EMBL/GenBank/DDBJ whole genome shotgun (WGS) entry which is preliminary data.</text>
</comment>
<keyword evidence="5 7" id="KW-1133">Transmembrane helix</keyword>
<evidence type="ECO:0000256" key="3">
    <source>
        <dbReference type="ARBA" id="ARBA00022475"/>
    </source>
</evidence>
<feature type="transmembrane region" description="Helical" evidence="7">
    <location>
        <begin position="442"/>
        <end position="460"/>
    </location>
</feature>
<feature type="transmembrane region" description="Helical" evidence="7">
    <location>
        <begin position="156"/>
        <end position="177"/>
    </location>
</feature>
<reference evidence="8 9" key="1">
    <citation type="submission" date="2017-01" db="EMBL/GenBank/DDBJ databases">
        <authorList>
            <person name="Varghese N."/>
            <person name="Submissions S."/>
        </authorList>
    </citation>
    <scope>NUCLEOTIDE SEQUENCE [LARGE SCALE GENOMIC DNA]</scope>
    <source>
        <strain evidence="8 9">ATCC 23464</strain>
    </source>
</reference>
<evidence type="ECO:0000256" key="5">
    <source>
        <dbReference type="ARBA" id="ARBA00022989"/>
    </source>
</evidence>
<protein>
    <submittedName>
        <fullName evidence="8">Efflux protein, MATE family</fullName>
    </submittedName>
</protein>
<evidence type="ECO:0000256" key="2">
    <source>
        <dbReference type="ARBA" id="ARBA00022448"/>
    </source>
</evidence>
<feature type="transmembrane region" description="Helical" evidence="7">
    <location>
        <begin position="274"/>
        <end position="292"/>
    </location>
</feature>
<evidence type="ECO:0000256" key="4">
    <source>
        <dbReference type="ARBA" id="ARBA00022692"/>
    </source>
</evidence>
<feature type="transmembrane region" description="Helical" evidence="7">
    <location>
        <begin position="304"/>
        <end position="324"/>
    </location>
</feature>
<dbReference type="PANTHER" id="PTHR42925">
    <property type="entry name" value="MULTIDRUG AND TOXIN EFFLUX PROTEIN MATE FAMILY"/>
    <property type="match status" value="1"/>
</dbReference>
<feature type="transmembrane region" description="Helical" evidence="7">
    <location>
        <begin position="215"/>
        <end position="240"/>
    </location>
</feature>
<name>A0ABY1KEE1_9BACL</name>
<keyword evidence="6 7" id="KW-0472">Membrane</keyword>
<proteinExistence type="predicted"/>
<dbReference type="NCBIfam" id="TIGR00797">
    <property type="entry name" value="matE"/>
    <property type="match status" value="1"/>
</dbReference>
<comment type="subcellular location">
    <subcellularLocation>
        <location evidence="1">Cell membrane</location>
        <topology evidence="1">Multi-pass membrane protein</topology>
    </subcellularLocation>
</comment>
<dbReference type="Proteomes" id="UP000186666">
    <property type="component" value="Unassembled WGS sequence"/>
</dbReference>
<evidence type="ECO:0000313" key="9">
    <source>
        <dbReference type="Proteomes" id="UP000186666"/>
    </source>
</evidence>
<feature type="transmembrane region" description="Helical" evidence="7">
    <location>
        <begin position="412"/>
        <end position="436"/>
    </location>
</feature>
<accession>A0ABY1KEE1</accession>
<evidence type="ECO:0000313" key="8">
    <source>
        <dbReference type="EMBL" id="SIR70620.1"/>
    </source>
</evidence>
<feature type="transmembrane region" description="Helical" evidence="7">
    <location>
        <begin position="37"/>
        <end position="61"/>
    </location>
</feature>
<feature type="transmembrane region" description="Helical" evidence="7">
    <location>
        <begin position="81"/>
        <end position="102"/>
    </location>
</feature>
<feature type="transmembrane region" description="Helical" evidence="7">
    <location>
        <begin position="381"/>
        <end position="405"/>
    </location>
</feature>